<dbReference type="OrthoDB" id="19803at2759"/>
<organism evidence="2 3">
    <name type="scientific">Polysphondylium violaceum</name>
    <dbReference type="NCBI Taxonomy" id="133409"/>
    <lineage>
        <taxon>Eukaryota</taxon>
        <taxon>Amoebozoa</taxon>
        <taxon>Evosea</taxon>
        <taxon>Eumycetozoa</taxon>
        <taxon>Dictyostelia</taxon>
        <taxon>Dictyosteliales</taxon>
        <taxon>Dictyosteliaceae</taxon>
        <taxon>Polysphondylium</taxon>
    </lineage>
</organism>
<sequence length="196" mass="21659">MKSINLLLLVVFLFGIQTSLVAGDYITVVPYHANDTSCAKVPYGTGSVVPLDTCIDVFGYYSIASLDTASNKIKLDYYVGNCTDSPISTNVYPMNECTEIELATGSNYYATFVSGDAAPSNSVEYTYYYYSYYCSGPTFSVFFTDNYSTPSNRFECVNGEPIVYVCDPNTNKCDALEVKGCHNQDDITPYRVDCTK</sequence>
<feature type="signal peptide" evidence="1">
    <location>
        <begin position="1"/>
        <end position="23"/>
    </location>
</feature>
<keyword evidence="1" id="KW-0732">Signal</keyword>
<dbReference type="EMBL" id="AJWJ01000201">
    <property type="protein sequence ID" value="KAF2073498.1"/>
    <property type="molecule type" value="Genomic_DNA"/>
</dbReference>
<name>A0A8J4UZT2_9MYCE</name>
<dbReference type="PANTHER" id="PTHR39529">
    <property type="entry name" value="CARBOHYDRATE BINDING DOMAIN-CONTAINING PROTEIN"/>
    <property type="match status" value="1"/>
</dbReference>
<protein>
    <submittedName>
        <fullName evidence="2">Uncharacterized protein</fullName>
    </submittedName>
</protein>
<dbReference type="PANTHER" id="PTHR39529:SF1">
    <property type="entry name" value="CARBOHYDRATE BINDING DOMAIN-CONTAINING PROTEIN"/>
    <property type="match status" value="1"/>
</dbReference>
<gene>
    <name evidence="2" type="ORF">CYY_005207</name>
</gene>
<evidence type="ECO:0000313" key="3">
    <source>
        <dbReference type="Proteomes" id="UP000695562"/>
    </source>
</evidence>
<dbReference type="Pfam" id="PF11912">
    <property type="entry name" value="CfaA_B_C"/>
    <property type="match status" value="1"/>
</dbReference>
<proteinExistence type="predicted"/>
<feature type="chain" id="PRO_5035261208" evidence="1">
    <location>
        <begin position="24"/>
        <end position="196"/>
    </location>
</feature>
<reference evidence="2" key="1">
    <citation type="submission" date="2020-01" db="EMBL/GenBank/DDBJ databases">
        <title>Development of genomics and gene disruption for Polysphondylium violaceum indicates a role for the polyketide synthase stlB in stalk morphogenesis.</title>
        <authorList>
            <person name="Narita B."/>
            <person name="Kawabe Y."/>
            <person name="Kin K."/>
            <person name="Saito T."/>
            <person name="Gibbs R."/>
            <person name="Kuspa A."/>
            <person name="Muzny D."/>
            <person name="Queller D."/>
            <person name="Richards S."/>
            <person name="Strassman J."/>
            <person name="Sucgang R."/>
            <person name="Worley K."/>
            <person name="Schaap P."/>
        </authorList>
    </citation>
    <scope>NUCLEOTIDE SEQUENCE</scope>
    <source>
        <strain evidence="2">QSvi11</strain>
    </source>
</reference>
<evidence type="ECO:0000256" key="1">
    <source>
        <dbReference type="SAM" id="SignalP"/>
    </source>
</evidence>
<dbReference type="InterPro" id="IPR021837">
    <property type="entry name" value="CfaA/B/C"/>
</dbReference>
<keyword evidence="3" id="KW-1185">Reference proteome</keyword>
<evidence type="ECO:0000313" key="2">
    <source>
        <dbReference type="EMBL" id="KAF2073498.1"/>
    </source>
</evidence>
<dbReference type="Proteomes" id="UP000695562">
    <property type="component" value="Unassembled WGS sequence"/>
</dbReference>
<dbReference type="AlphaFoldDB" id="A0A8J4UZT2"/>
<accession>A0A8J4UZT2</accession>
<comment type="caution">
    <text evidence="2">The sequence shown here is derived from an EMBL/GenBank/DDBJ whole genome shotgun (WGS) entry which is preliminary data.</text>
</comment>